<organism evidence="9 10">
    <name type="scientific">Polarella glacialis</name>
    <name type="common">Dinoflagellate</name>
    <dbReference type="NCBI Taxonomy" id="89957"/>
    <lineage>
        <taxon>Eukaryota</taxon>
        <taxon>Sar</taxon>
        <taxon>Alveolata</taxon>
        <taxon>Dinophyceae</taxon>
        <taxon>Suessiales</taxon>
        <taxon>Suessiaceae</taxon>
        <taxon>Polarella</taxon>
    </lineage>
</organism>
<name>A0A813IRE7_POLGL</name>
<dbReference type="InterPro" id="IPR044669">
    <property type="entry name" value="YneE/VCCN1/2-like"/>
</dbReference>
<keyword evidence="5" id="KW-0406">Ion transport</keyword>
<dbReference type="GO" id="GO:0005254">
    <property type="term" value="F:chloride channel activity"/>
    <property type="evidence" value="ECO:0007669"/>
    <property type="project" value="InterPro"/>
</dbReference>
<feature type="transmembrane region" description="Helical" evidence="8">
    <location>
        <begin position="25"/>
        <end position="46"/>
    </location>
</feature>
<comment type="subcellular location">
    <subcellularLocation>
        <location evidence="1">Membrane</location>
        <topology evidence="1">Multi-pass membrane protein</topology>
    </subcellularLocation>
</comment>
<feature type="region of interest" description="Disordered" evidence="7">
    <location>
        <begin position="463"/>
        <end position="489"/>
    </location>
</feature>
<evidence type="ECO:0000256" key="3">
    <source>
        <dbReference type="ARBA" id="ARBA00022692"/>
    </source>
</evidence>
<dbReference type="GO" id="GO:0016020">
    <property type="term" value="C:membrane"/>
    <property type="evidence" value="ECO:0007669"/>
    <property type="project" value="UniProtKB-SubCell"/>
</dbReference>
<evidence type="ECO:0000256" key="6">
    <source>
        <dbReference type="ARBA" id="ARBA00023136"/>
    </source>
</evidence>
<dbReference type="PANTHER" id="PTHR33281">
    <property type="entry name" value="UPF0187 PROTEIN YNEE"/>
    <property type="match status" value="1"/>
</dbReference>
<feature type="transmembrane region" description="Helical" evidence="8">
    <location>
        <begin position="58"/>
        <end position="75"/>
    </location>
</feature>
<evidence type="ECO:0000256" key="4">
    <source>
        <dbReference type="ARBA" id="ARBA00022989"/>
    </source>
</evidence>
<comment type="caution">
    <text evidence="9">The sequence shown here is derived from an EMBL/GenBank/DDBJ whole genome shotgun (WGS) entry which is preliminary data.</text>
</comment>
<keyword evidence="2" id="KW-0813">Transport</keyword>
<dbReference type="Proteomes" id="UP000626109">
    <property type="component" value="Unassembled WGS sequence"/>
</dbReference>
<protein>
    <recommendedName>
        <fullName evidence="11">Bestrophin homolog</fullName>
    </recommendedName>
</protein>
<gene>
    <name evidence="9" type="ORF">PGLA2088_LOCUS11047</name>
</gene>
<evidence type="ECO:0000256" key="1">
    <source>
        <dbReference type="ARBA" id="ARBA00004141"/>
    </source>
</evidence>
<evidence type="ECO:0000256" key="8">
    <source>
        <dbReference type="SAM" id="Phobius"/>
    </source>
</evidence>
<evidence type="ECO:0000256" key="2">
    <source>
        <dbReference type="ARBA" id="ARBA00022448"/>
    </source>
</evidence>
<keyword evidence="3 8" id="KW-0812">Transmembrane</keyword>
<dbReference type="AlphaFoldDB" id="A0A813IRE7"/>
<keyword evidence="6 8" id="KW-0472">Membrane</keyword>
<evidence type="ECO:0000313" key="10">
    <source>
        <dbReference type="Proteomes" id="UP000626109"/>
    </source>
</evidence>
<evidence type="ECO:0008006" key="11">
    <source>
        <dbReference type="Google" id="ProtNLM"/>
    </source>
</evidence>
<accession>A0A813IRE7</accession>
<dbReference type="Pfam" id="PF25539">
    <property type="entry name" value="Bestrophin_2"/>
    <property type="match status" value="1"/>
</dbReference>
<evidence type="ECO:0000256" key="5">
    <source>
        <dbReference type="ARBA" id="ARBA00023065"/>
    </source>
</evidence>
<evidence type="ECO:0000256" key="7">
    <source>
        <dbReference type="SAM" id="MobiDB-lite"/>
    </source>
</evidence>
<dbReference type="PANTHER" id="PTHR33281:SF20">
    <property type="match status" value="1"/>
</dbReference>
<feature type="compositionally biased region" description="Polar residues" evidence="7">
    <location>
        <begin position="463"/>
        <end position="478"/>
    </location>
</feature>
<feature type="transmembrane region" description="Helical" evidence="8">
    <location>
        <begin position="252"/>
        <end position="273"/>
    </location>
</feature>
<sequence>MIAYQPGTWGMSFVFQIKGSVFPKAACWAAGSAAIAVLVKLLVFSWHDTEYMNGIEDIWSSFSFVLGFVMVFRNNQAYSRFWEGTSATKQMKGQWYVAFSNVFAFCSRDESKKADVARFQSVLVRLASLLHCSALHHICDLRDNRLEIINSDEMDPKNMEFLRGCANPHEVVTNWIQRLIVQAAEAGIIDISPPLLSRVFQELGDGLISLNSASKIKDFQFPFPYAQMISCMLFLHWLFTPIMAAHQIGSSAWAGAMSFCVAMSFWSLFYIALEIDQPFGEDANDLPIHKMQQEWNNSVLTLLLPWSQVVPTFEIRSIGESIEPQEETVEPRSPVFRQHSHVRRKSHQLTWWRSHGGSPVPTQDSFRTSTTFTGLFDVDGTTSVTSITIPQLKVTFEGGRSMEDDSGSVPFATASTKSTEEDSAGVPVIMATTMEMQEDRGVEYTAALPLVQMANHAWRLPTGSETPTVPASAVRSTNDSSISSDRCISDGTQSASSRLGVVGHSAVAFEGGRGSVPPHLDCFPDGVRGWSDSTVLGENKPAASHGYSGGLKLTPLFLEI</sequence>
<proteinExistence type="predicted"/>
<feature type="compositionally biased region" description="Low complexity" evidence="7">
    <location>
        <begin position="479"/>
        <end position="489"/>
    </location>
</feature>
<evidence type="ECO:0000313" key="9">
    <source>
        <dbReference type="EMBL" id="CAE8654504.1"/>
    </source>
</evidence>
<keyword evidence="4 8" id="KW-1133">Transmembrane helix</keyword>
<reference evidence="9" key="1">
    <citation type="submission" date="2021-02" db="EMBL/GenBank/DDBJ databases">
        <authorList>
            <person name="Dougan E. K."/>
            <person name="Rhodes N."/>
            <person name="Thang M."/>
            <person name="Chan C."/>
        </authorList>
    </citation>
    <scope>NUCLEOTIDE SEQUENCE</scope>
</reference>
<dbReference type="EMBL" id="CAJNNW010012636">
    <property type="protein sequence ID" value="CAE8654504.1"/>
    <property type="molecule type" value="Genomic_DNA"/>
</dbReference>